<evidence type="ECO:0000256" key="4">
    <source>
        <dbReference type="ARBA" id="ARBA00023136"/>
    </source>
</evidence>
<name>A0A2G1DJ49_9BACT</name>
<dbReference type="AlphaFoldDB" id="A0A2G1DJ49"/>
<dbReference type="GO" id="GO:0008610">
    <property type="term" value="P:lipid biosynthetic process"/>
    <property type="evidence" value="ECO:0007669"/>
    <property type="project" value="InterPro"/>
</dbReference>
<dbReference type="PANTHER" id="PTHR11863">
    <property type="entry name" value="STEROL DESATURASE"/>
    <property type="match status" value="1"/>
</dbReference>
<sequence length="301" mass="36086">MLDFVLEYLTNPNKRVFWGFLLSSFIIALICVYVKKDRSKRILFSSKLWWHPSARVDYVYFLFSYFIKVFMIYPVVVSAKTIALGVNSFMIQEFGFYRITSLSYGSIMILYTLCLFVVSDFTRYWTHRFLHTIPFLWHFHKVHHSAKVLNPLTFYRVHPVENILFGFRYSLSIGVVTGVFIYYFGAMLSLFDIFGVNIFIFVFSLIGTNLRHSHVKFTYFSFLEKWLISPYMHQIHHSTKHFDRNYGGYLAIWDRLFNTLTLSKDVKSMKFGLRKEQMKDYDNIFKLFFTPFFSLLKRKQR</sequence>
<protein>
    <submittedName>
        <fullName evidence="7">Sterol desaturase</fullName>
    </submittedName>
</protein>
<gene>
    <name evidence="7" type="ORF">CPU12_04410</name>
</gene>
<dbReference type="GO" id="GO:0016020">
    <property type="term" value="C:membrane"/>
    <property type="evidence" value="ECO:0007669"/>
    <property type="project" value="UniProtKB-SubCell"/>
</dbReference>
<proteinExistence type="predicted"/>
<dbReference type="InterPro" id="IPR006694">
    <property type="entry name" value="Fatty_acid_hydroxylase"/>
</dbReference>
<keyword evidence="2 5" id="KW-0812">Transmembrane</keyword>
<keyword evidence="3 5" id="KW-1133">Transmembrane helix</keyword>
<comment type="caution">
    <text evidence="7">The sequence shown here is derived from an EMBL/GenBank/DDBJ whole genome shotgun (WGS) entry which is preliminary data.</text>
</comment>
<dbReference type="Pfam" id="PF04116">
    <property type="entry name" value="FA_hydroxylase"/>
    <property type="match status" value="1"/>
</dbReference>
<dbReference type="EMBL" id="NXFY01000005">
    <property type="protein sequence ID" value="PHO18528.1"/>
    <property type="molecule type" value="Genomic_DNA"/>
</dbReference>
<dbReference type="InterPro" id="IPR050307">
    <property type="entry name" value="Sterol_Desaturase_Related"/>
</dbReference>
<evidence type="ECO:0000256" key="2">
    <source>
        <dbReference type="ARBA" id="ARBA00022692"/>
    </source>
</evidence>
<accession>A0A2G1DJ49</accession>
<feature type="transmembrane region" description="Helical" evidence="5">
    <location>
        <begin position="163"/>
        <end position="184"/>
    </location>
</feature>
<feature type="transmembrane region" description="Helical" evidence="5">
    <location>
        <begin position="16"/>
        <end position="35"/>
    </location>
</feature>
<dbReference type="GO" id="GO:0016491">
    <property type="term" value="F:oxidoreductase activity"/>
    <property type="evidence" value="ECO:0007669"/>
    <property type="project" value="InterPro"/>
</dbReference>
<evidence type="ECO:0000313" key="8">
    <source>
        <dbReference type="Proteomes" id="UP000221222"/>
    </source>
</evidence>
<organism evidence="7 8">
    <name type="scientific">Malaciobacter molluscorum LMG 25693</name>
    <dbReference type="NCBI Taxonomy" id="870501"/>
    <lineage>
        <taxon>Bacteria</taxon>
        <taxon>Pseudomonadati</taxon>
        <taxon>Campylobacterota</taxon>
        <taxon>Epsilonproteobacteria</taxon>
        <taxon>Campylobacterales</taxon>
        <taxon>Arcobacteraceae</taxon>
        <taxon>Malaciobacter</taxon>
    </lineage>
</organism>
<evidence type="ECO:0000256" key="5">
    <source>
        <dbReference type="SAM" id="Phobius"/>
    </source>
</evidence>
<dbReference type="GO" id="GO:0005506">
    <property type="term" value="F:iron ion binding"/>
    <property type="evidence" value="ECO:0007669"/>
    <property type="project" value="InterPro"/>
</dbReference>
<evidence type="ECO:0000256" key="1">
    <source>
        <dbReference type="ARBA" id="ARBA00004370"/>
    </source>
</evidence>
<evidence type="ECO:0000313" key="7">
    <source>
        <dbReference type="EMBL" id="PHO18528.1"/>
    </source>
</evidence>
<feature type="transmembrane region" description="Helical" evidence="5">
    <location>
        <begin position="190"/>
        <end position="210"/>
    </location>
</feature>
<feature type="transmembrane region" description="Helical" evidence="5">
    <location>
        <begin position="56"/>
        <end position="76"/>
    </location>
</feature>
<feature type="domain" description="Fatty acid hydroxylase" evidence="6">
    <location>
        <begin position="113"/>
        <end position="259"/>
    </location>
</feature>
<reference evidence="7 8" key="1">
    <citation type="submission" date="2017-09" db="EMBL/GenBank/DDBJ databases">
        <title>Arcobacter canalis sp. nov., a new species isolated from a water canal contaminated with urban sewage.</title>
        <authorList>
            <person name="Perez-Cataluna A."/>
            <person name="Salas-Masso N."/>
            <person name="Figueras M.J."/>
        </authorList>
    </citation>
    <scope>NUCLEOTIDE SEQUENCE [LARGE SCALE GENOMIC DNA]</scope>
    <source>
        <strain evidence="7 8">F98-3</strain>
    </source>
</reference>
<evidence type="ECO:0000256" key="3">
    <source>
        <dbReference type="ARBA" id="ARBA00022989"/>
    </source>
</evidence>
<keyword evidence="4 5" id="KW-0472">Membrane</keyword>
<evidence type="ECO:0000259" key="6">
    <source>
        <dbReference type="Pfam" id="PF04116"/>
    </source>
</evidence>
<dbReference type="Proteomes" id="UP000221222">
    <property type="component" value="Unassembled WGS sequence"/>
</dbReference>
<feature type="transmembrane region" description="Helical" evidence="5">
    <location>
        <begin position="96"/>
        <end position="118"/>
    </location>
</feature>
<keyword evidence="8" id="KW-1185">Reference proteome</keyword>
<comment type="subcellular location">
    <subcellularLocation>
        <location evidence="1">Membrane</location>
    </subcellularLocation>
</comment>